<evidence type="ECO:0000256" key="2">
    <source>
        <dbReference type="ARBA" id="ARBA00022448"/>
    </source>
</evidence>
<keyword evidence="5 6" id="KW-0472">Membrane</keyword>
<evidence type="ECO:0000313" key="7">
    <source>
        <dbReference type="EMBL" id="KAF4944502.1"/>
    </source>
</evidence>
<dbReference type="SUPFAM" id="SSF103473">
    <property type="entry name" value="MFS general substrate transporter"/>
    <property type="match status" value="1"/>
</dbReference>
<protein>
    <submittedName>
        <fullName evidence="7">Uncharacterized protein</fullName>
    </submittedName>
</protein>
<dbReference type="EMBL" id="JABEXW010001337">
    <property type="protein sequence ID" value="KAF4944502.1"/>
    <property type="molecule type" value="Genomic_DNA"/>
</dbReference>
<keyword evidence="8" id="KW-1185">Reference proteome</keyword>
<dbReference type="PANTHER" id="PTHR43791">
    <property type="entry name" value="PERMEASE-RELATED"/>
    <property type="match status" value="1"/>
</dbReference>
<dbReference type="InterPro" id="IPR036259">
    <property type="entry name" value="MFS_trans_sf"/>
</dbReference>
<evidence type="ECO:0000256" key="6">
    <source>
        <dbReference type="SAM" id="Phobius"/>
    </source>
</evidence>
<proteinExistence type="predicted"/>
<sequence>MAMMSSNFGGFTKKTTISAMIFIVYCAGNIIGPHLFFPSEAPGYESGFLAIMICLGIATVFCMTLRFYLVWVNKKRDNAGEVLDVPLEGLNPSDKTDWEILQFRYVY</sequence>
<gene>
    <name evidence="7" type="ORF">FSARC_14656</name>
</gene>
<feature type="transmembrane region" description="Helical" evidence="6">
    <location>
        <begin position="16"/>
        <end position="36"/>
    </location>
</feature>
<dbReference type="GO" id="GO:0022857">
    <property type="term" value="F:transmembrane transporter activity"/>
    <property type="evidence" value="ECO:0007669"/>
    <property type="project" value="TreeGrafter"/>
</dbReference>
<feature type="transmembrane region" description="Helical" evidence="6">
    <location>
        <begin position="48"/>
        <end position="69"/>
    </location>
</feature>
<keyword evidence="2" id="KW-0813">Transport</keyword>
<dbReference type="OrthoDB" id="5073847at2759"/>
<comment type="subcellular location">
    <subcellularLocation>
        <location evidence="1">Membrane</location>
        <topology evidence="1">Multi-pass membrane protein</topology>
    </subcellularLocation>
</comment>
<reference evidence="7" key="2">
    <citation type="submission" date="2020-05" db="EMBL/GenBank/DDBJ databases">
        <authorList>
            <person name="Kim H.-S."/>
            <person name="Proctor R.H."/>
            <person name="Brown D.W."/>
        </authorList>
    </citation>
    <scope>NUCLEOTIDE SEQUENCE</scope>
    <source>
        <strain evidence="7">NRRL 20472</strain>
    </source>
</reference>
<evidence type="ECO:0000256" key="4">
    <source>
        <dbReference type="ARBA" id="ARBA00022989"/>
    </source>
</evidence>
<organism evidence="7 8">
    <name type="scientific">Fusarium sarcochroum</name>
    <dbReference type="NCBI Taxonomy" id="1208366"/>
    <lineage>
        <taxon>Eukaryota</taxon>
        <taxon>Fungi</taxon>
        <taxon>Dikarya</taxon>
        <taxon>Ascomycota</taxon>
        <taxon>Pezizomycotina</taxon>
        <taxon>Sordariomycetes</taxon>
        <taxon>Hypocreomycetidae</taxon>
        <taxon>Hypocreales</taxon>
        <taxon>Nectriaceae</taxon>
        <taxon>Fusarium</taxon>
        <taxon>Fusarium lateritium species complex</taxon>
    </lineage>
</organism>
<dbReference type="PANTHER" id="PTHR43791:SF103">
    <property type="entry name" value="MAJOR FACILITATOR SUPERFAMILY (MFS) PROFILE DOMAIN-CONTAINING PROTEIN-RELATED"/>
    <property type="match status" value="1"/>
</dbReference>
<dbReference type="AlphaFoldDB" id="A0A8H4SS15"/>
<keyword evidence="4 6" id="KW-1133">Transmembrane helix</keyword>
<evidence type="ECO:0000256" key="3">
    <source>
        <dbReference type="ARBA" id="ARBA00022692"/>
    </source>
</evidence>
<accession>A0A8H4SS15</accession>
<reference evidence="7" key="1">
    <citation type="journal article" date="2020" name="BMC Genomics">
        <title>Correction to: Identification and distribution of gene clusters required for synthesis of sphingolipid metabolism inhibitors in diverse species of the filamentous fungus Fusarium.</title>
        <authorList>
            <person name="Kim H.S."/>
            <person name="Lohmar J.M."/>
            <person name="Busman M."/>
            <person name="Brown D.W."/>
            <person name="Naumann T.A."/>
            <person name="Divon H.H."/>
            <person name="Lysoe E."/>
            <person name="Uhlig S."/>
            <person name="Proctor R.H."/>
        </authorList>
    </citation>
    <scope>NUCLEOTIDE SEQUENCE</scope>
    <source>
        <strain evidence="7">NRRL 20472</strain>
    </source>
</reference>
<name>A0A8H4SS15_9HYPO</name>
<keyword evidence="3 6" id="KW-0812">Transmembrane</keyword>
<evidence type="ECO:0000313" key="8">
    <source>
        <dbReference type="Proteomes" id="UP000622797"/>
    </source>
</evidence>
<evidence type="ECO:0000256" key="5">
    <source>
        <dbReference type="ARBA" id="ARBA00023136"/>
    </source>
</evidence>
<dbReference type="GO" id="GO:0016020">
    <property type="term" value="C:membrane"/>
    <property type="evidence" value="ECO:0007669"/>
    <property type="project" value="UniProtKB-SubCell"/>
</dbReference>
<dbReference type="Proteomes" id="UP000622797">
    <property type="component" value="Unassembled WGS sequence"/>
</dbReference>
<evidence type="ECO:0000256" key="1">
    <source>
        <dbReference type="ARBA" id="ARBA00004141"/>
    </source>
</evidence>
<comment type="caution">
    <text evidence="7">The sequence shown here is derived from an EMBL/GenBank/DDBJ whole genome shotgun (WGS) entry which is preliminary data.</text>
</comment>